<comment type="caution">
    <text evidence="1">The sequence shown here is derived from an EMBL/GenBank/DDBJ whole genome shotgun (WGS) entry which is preliminary data.</text>
</comment>
<name>A0A6N9NJ78_9FLAO</name>
<dbReference type="Proteomes" id="UP000470771">
    <property type="component" value="Unassembled WGS sequence"/>
</dbReference>
<organism evidence="1 2">
    <name type="scientific">Acidiluteibacter ferrifornacis</name>
    <dbReference type="NCBI Taxonomy" id="2692424"/>
    <lineage>
        <taxon>Bacteria</taxon>
        <taxon>Pseudomonadati</taxon>
        <taxon>Bacteroidota</taxon>
        <taxon>Flavobacteriia</taxon>
        <taxon>Flavobacteriales</taxon>
        <taxon>Cryomorphaceae</taxon>
        <taxon>Acidiluteibacter</taxon>
    </lineage>
</organism>
<protein>
    <submittedName>
        <fullName evidence="1">Uncharacterized protein</fullName>
    </submittedName>
</protein>
<gene>
    <name evidence="1" type="ORF">GQN54_07240</name>
</gene>
<dbReference type="EMBL" id="WWNE01000006">
    <property type="protein sequence ID" value="NBG65909.1"/>
    <property type="molecule type" value="Genomic_DNA"/>
</dbReference>
<evidence type="ECO:0000313" key="2">
    <source>
        <dbReference type="Proteomes" id="UP000470771"/>
    </source>
</evidence>
<evidence type="ECO:0000313" key="1">
    <source>
        <dbReference type="EMBL" id="NBG65909.1"/>
    </source>
</evidence>
<proteinExistence type="predicted"/>
<accession>A0A6N9NJ78</accession>
<dbReference type="RefSeq" id="WP_160632864.1">
    <property type="nucleotide sequence ID" value="NZ_WWNE01000006.1"/>
</dbReference>
<dbReference type="AlphaFoldDB" id="A0A6N9NJ78"/>
<sequence length="134" mass="15680">MTASEQNIEINRLQKEIEKYIALKQSNIIFDFHNHNDKIVLDVVTVNPRHHQSFLFHSTEGSTKVEALTKMLNYIKEYKDKESSYTIQWSLKDKQELHTSYFMANNIMMAIEKCFYGNDPSSMVIFSVVLNPIT</sequence>
<keyword evidence="2" id="KW-1185">Reference proteome</keyword>
<reference evidence="1 2" key="1">
    <citation type="submission" date="2019-12" db="EMBL/GenBank/DDBJ databases">
        <authorList>
            <person name="Zhao J."/>
        </authorList>
    </citation>
    <scope>NUCLEOTIDE SEQUENCE [LARGE SCALE GENOMIC DNA]</scope>
    <source>
        <strain evidence="1 2">S-15</strain>
    </source>
</reference>